<dbReference type="Proteomes" id="UP000278775">
    <property type="component" value="Unassembled WGS sequence"/>
</dbReference>
<dbReference type="RefSeq" id="WP_122636060.1">
    <property type="nucleotide sequence ID" value="NZ_QWIU01000002.1"/>
</dbReference>
<protein>
    <submittedName>
        <fullName evidence="1">RHS repeat-associated core domain-containing protein</fullName>
    </submittedName>
</protein>
<dbReference type="InterPro" id="IPR050708">
    <property type="entry name" value="T6SS_VgrG/RHS"/>
</dbReference>
<reference evidence="1 2" key="1">
    <citation type="submission" date="2018-08" db="EMBL/GenBank/DDBJ databases">
        <title>Chryseobacterium nematophagum: a novel matrix digesting pathogen of nematodes.</title>
        <authorList>
            <person name="Page A."/>
            <person name="Roberts M."/>
            <person name="Felix M.-A."/>
            <person name="Weir W."/>
        </authorList>
    </citation>
    <scope>NUCLEOTIDE SEQUENCE [LARGE SCALE GENOMIC DNA]</scope>
    <source>
        <strain evidence="1 2">JUb129</strain>
    </source>
</reference>
<organism evidence="1 2">
    <name type="scientific">Chryseobacterium nematophagum</name>
    <dbReference type="NCBI Taxonomy" id="2305228"/>
    <lineage>
        <taxon>Bacteria</taxon>
        <taxon>Pseudomonadati</taxon>
        <taxon>Bacteroidota</taxon>
        <taxon>Flavobacteriia</taxon>
        <taxon>Flavobacteriales</taxon>
        <taxon>Weeksellaceae</taxon>
        <taxon>Chryseobacterium group</taxon>
        <taxon>Chryseobacterium</taxon>
    </lineage>
</organism>
<accession>A0A3M7TGB5</accession>
<proteinExistence type="predicted"/>
<name>A0A3M7TGB5_9FLAO</name>
<dbReference type="Gene3D" id="2.180.10.10">
    <property type="entry name" value="RHS repeat-associated core"/>
    <property type="match status" value="1"/>
</dbReference>
<comment type="caution">
    <text evidence="1">The sequence shown here is derived from an EMBL/GenBank/DDBJ whole genome shotgun (WGS) entry which is preliminary data.</text>
</comment>
<evidence type="ECO:0000313" key="2">
    <source>
        <dbReference type="Proteomes" id="UP000278775"/>
    </source>
</evidence>
<evidence type="ECO:0000313" key="1">
    <source>
        <dbReference type="EMBL" id="RNA61957.1"/>
    </source>
</evidence>
<sequence>MYLEYSMGQPMQIDNLSYTYSGNRLTKVTDATQSSYGYPGGGNPIGYDNNGNMISHPDKGINTISYNFLNLPSEIKSNSGNSNAAITNYIYRADGIKVAKNYILGGTTKETQYLNGFQYDNSNASNVLASSSSLKFVPTAEGYFDFIKNKYIYNYTDHLGNVRLSYFNNGSSVEVLEENNYYPFGLKHEGYNILNGNPSYQYKYNGKELQETGMYDYGARMYMSEIGRWGVVDPAAELGRRFSPYNYAFDNPVMFIDPDGMWPWPTWGQFKNMAKTYYSGMYQRARSVVKETYHGVTQVVTHPVATAKAIAKDPVGVVKAGVSKSAGLMASVAVTPAIVKDAVKTGNATTAGNVAGKVLATAVIEGGSVLATEGAVSAVSSIRTASRMSKLSSEVSATASELSATGKAPATVVGAELNGQTTIATSGAPPSVIAPQLEGAVNELRGIGTKTASGNTVGCCAEFQAGNELLLNNLSAAPSQINFTEAVRPRTGQAVPMCDNCKATFGN</sequence>
<dbReference type="PANTHER" id="PTHR32305:SF15">
    <property type="entry name" value="PROTEIN RHSA-RELATED"/>
    <property type="match status" value="1"/>
</dbReference>
<dbReference type="EMBL" id="QWIU01000002">
    <property type="protein sequence ID" value="RNA61957.1"/>
    <property type="molecule type" value="Genomic_DNA"/>
</dbReference>
<dbReference type="InterPro" id="IPR022385">
    <property type="entry name" value="Rhs_assc_core"/>
</dbReference>
<dbReference type="NCBIfam" id="TIGR03696">
    <property type="entry name" value="Rhs_assc_core"/>
    <property type="match status" value="1"/>
</dbReference>
<dbReference type="PANTHER" id="PTHR32305">
    <property type="match status" value="1"/>
</dbReference>
<dbReference type="OrthoDB" id="2972467at2"/>
<gene>
    <name evidence="1" type="ORF">D1631_08425</name>
</gene>
<dbReference type="AlphaFoldDB" id="A0A3M7TGB5"/>